<reference evidence="7 8" key="1">
    <citation type="submission" date="2019-04" db="EMBL/GenBank/DDBJ databases">
        <authorList>
            <person name="Li J."/>
        </authorList>
    </citation>
    <scope>NUCLEOTIDE SEQUENCE [LARGE SCALE GENOMIC DNA]</scope>
    <source>
        <strain evidence="7 8">CCTCC AB2016182</strain>
    </source>
</reference>
<proteinExistence type="inferred from homology"/>
<feature type="domain" description="D-isomer specific 2-hydroxyacid dehydrogenase catalytic" evidence="5">
    <location>
        <begin position="11"/>
        <end position="312"/>
    </location>
</feature>
<dbReference type="Pfam" id="PF00389">
    <property type="entry name" value="2-Hacid_dh"/>
    <property type="match status" value="1"/>
</dbReference>
<evidence type="ECO:0000256" key="2">
    <source>
        <dbReference type="ARBA" id="ARBA00023002"/>
    </source>
</evidence>
<dbReference type="RefSeq" id="WP_136858071.1">
    <property type="nucleotide sequence ID" value="NZ_SUNH01000037.1"/>
</dbReference>
<evidence type="ECO:0000256" key="3">
    <source>
        <dbReference type="ARBA" id="ARBA00023027"/>
    </source>
</evidence>
<evidence type="ECO:0000256" key="1">
    <source>
        <dbReference type="ARBA" id="ARBA00005854"/>
    </source>
</evidence>
<dbReference type="EMBL" id="SUNH01000037">
    <property type="protein sequence ID" value="TJZ79958.1"/>
    <property type="molecule type" value="Genomic_DNA"/>
</dbReference>
<evidence type="ECO:0000256" key="4">
    <source>
        <dbReference type="RuleBase" id="RU003719"/>
    </source>
</evidence>
<dbReference type="InterPro" id="IPR006140">
    <property type="entry name" value="D-isomer_DH_NAD-bd"/>
</dbReference>
<dbReference type="GO" id="GO:0051287">
    <property type="term" value="F:NAD binding"/>
    <property type="evidence" value="ECO:0007669"/>
    <property type="project" value="InterPro"/>
</dbReference>
<organism evidence="7 8">
    <name type="scientific">Paracoccus hibiscisoli</name>
    <dbReference type="NCBI Taxonomy" id="2023261"/>
    <lineage>
        <taxon>Bacteria</taxon>
        <taxon>Pseudomonadati</taxon>
        <taxon>Pseudomonadota</taxon>
        <taxon>Alphaproteobacteria</taxon>
        <taxon>Rhodobacterales</taxon>
        <taxon>Paracoccaceae</taxon>
        <taxon>Paracoccus</taxon>
    </lineage>
</organism>
<dbReference type="PROSITE" id="PS00670">
    <property type="entry name" value="D_2_HYDROXYACID_DH_2"/>
    <property type="match status" value="1"/>
</dbReference>
<dbReference type="PANTHER" id="PTHR42789">
    <property type="entry name" value="D-ISOMER SPECIFIC 2-HYDROXYACID DEHYDROGENASE FAMILY PROTEIN (AFU_ORTHOLOGUE AFUA_6G10090)"/>
    <property type="match status" value="1"/>
</dbReference>
<keyword evidence="3" id="KW-0520">NAD</keyword>
<dbReference type="PROSITE" id="PS00671">
    <property type="entry name" value="D_2_HYDROXYACID_DH_3"/>
    <property type="match status" value="1"/>
</dbReference>
<evidence type="ECO:0000259" key="6">
    <source>
        <dbReference type="Pfam" id="PF02826"/>
    </source>
</evidence>
<dbReference type="SUPFAM" id="SSF51735">
    <property type="entry name" value="NAD(P)-binding Rossmann-fold domains"/>
    <property type="match status" value="1"/>
</dbReference>
<dbReference type="SUPFAM" id="SSF52283">
    <property type="entry name" value="Formate/glycerate dehydrogenase catalytic domain-like"/>
    <property type="match status" value="1"/>
</dbReference>
<evidence type="ECO:0000313" key="8">
    <source>
        <dbReference type="Proteomes" id="UP000306223"/>
    </source>
</evidence>
<dbReference type="PANTHER" id="PTHR42789:SF1">
    <property type="entry name" value="D-ISOMER SPECIFIC 2-HYDROXYACID DEHYDROGENASE FAMILY PROTEIN (AFU_ORTHOLOGUE AFUA_6G10090)"/>
    <property type="match status" value="1"/>
</dbReference>
<dbReference type="AlphaFoldDB" id="A0A4V5MUK8"/>
<evidence type="ECO:0000313" key="7">
    <source>
        <dbReference type="EMBL" id="TJZ79958.1"/>
    </source>
</evidence>
<dbReference type="InterPro" id="IPR050857">
    <property type="entry name" value="D-2-hydroxyacid_DH"/>
</dbReference>
<keyword evidence="8" id="KW-1185">Reference proteome</keyword>
<keyword evidence="2 4" id="KW-0560">Oxidoreductase</keyword>
<name>A0A4V5MUK8_9RHOB</name>
<dbReference type="OrthoDB" id="9793626at2"/>
<feature type="domain" description="D-isomer specific 2-hydroxyacid dehydrogenase NAD-binding" evidence="6">
    <location>
        <begin position="110"/>
        <end position="285"/>
    </location>
</feature>
<protein>
    <submittedName>
        <fullName evidence="7">Hydroxyacid dehydrogenase</fullName>
    </submittedName>
</protein>
<dbReference type="CDD" id="cd12173">
    <property type="entry name" value="PGDH_4"/>
    <property type="match status" value="1"/>
</dbReference>
<dbReference type="Gene3D" id="3.40.50.720">
    <property type="entry name" value="NAD(P)-binding Rossmann-like Domain"/>
    <property type="match status" value="2"/>
</dbReference>
<dbReference type="InterPro" id="IPR006139">
    <property type="entry name" value="D-isomer_2_OHA_DH_cat_dom"/>
</dbReference>
<comment type="similarity">
    <text evidence="1 4">Belongs to the D-isomer specific 2-hydroxyacid dehydrogenase family.</text>
</comment>
<evidence type="ECO:0000259" key="5">
    <source>
        <dbReference type="Pfam" id="PF00389"/>
    </source>
</evidence>
<sequence length="333" mass="34003">MTTILVTGPRLDAAAVTLAEERGATLTFMPPYADEASLIAAVRETGACAILSRMGRVSAAVIAAAPALRVIAKHGAGVDNIDLAAAADRGIPVLSVPGGNAVSVAEHTMASVLAVTKQLAVLDAGMRAGRWDKPGFLGREIAGLRMGLVGIGAIARATARMAQGFGLHLAAHDPHAPDAVFTEAGVERIADLDTLLARSDILSLHCPLTAETRNLLDAPRLALLPQGAVVVNTARGGLIDEPALLAAVRAGHLSGAALDSFAAEPPSADHPFFGEPRILLSPHVAGVTAEAGARVARAAVQGALDIIEGRPVPPERIANRHLLREGAPAAEGV</sequence>
<dbReference type="InterPro" id="IPR036291">
    <property type="entry name" value="NAD(P)-bd_dom_sf"/>
</dbReference>
<dbReference type="Proteomes" id="UP000306223">
    <property type="component" value="Unassembled WGS sequence"/>
</dbReference>
<dbReference type="Pfam" id="PF02826">
    <property type="entry name" value="2-Hacid_dh_C"/>
    <property type="match status" value="1"/>
</dbReference>
<dbReference type="GO" id="GO:0016616">
    <property type="term" value="F:oxidoreductase activity, acting on the CH-OH group of donors, NAD or NADP as acceptor"/>
    <property type="evidence" value="ECO:0007669"/>
    <property type="project" value="InterPro"/>
</dbReference>
<accession>A0A4V5MUK8</accession>
<gene>
    <name evidence="7" type="ORF">FA740_17370</name>
</gene>
<comment type="caution">
    <text evidence="7">The sequence shown here is derived from an EMBL/GenBank/DDBJ whole genome shotgun (WGS) entry which is preliminary data.</text>
</comment>
<dbReference type="InterPro" id="IPR029753">
    <property type="entry name" value="D-isomer_DH_CS"/>
</dbReference>